<dbReference type="InterPro" id="IPR001222">
    <property type="entry name" value="Znf_TFIIS"/>
</dbReference>
<dbReference type="NCBIfam" id="TIGR01385">
    <property type="entry name" value="TFSII"/>
    <property type="match status" value="1"/>
</dbReference>
<feature type="compositionally biased region" description="Low complexity" evidence="9">
    <location>
        <begin position="149"/>
        <end position="167"/>
    </location>
</feature>
<accession>A0ABP0TMG7</accession>
<dbReference type="Gene3D" id="1.10.472.30">
    <property type="entry name" value="Transcription elongation factor S-II, central domain"/>
    <property type="match status" value="1"/>
</dbReference>
<dbReference type="PANTHER" id="PTHR11477:SF0">
    <property type="entry name" value="IP08861P-RELATED"/>
    <property type="match status" value="1"/>
</dbReference>
<keyword evidence="8" id="KW-0805">Transcription regulation</keyword>
<dbReference type="InterPro" id="IPR006289">
    <property type="entry name" value="TFSII"/>
</dbReference>
<evidence type="ECO:0000256" key="1">
    <source>
        <dbReference type="ARBA" id="ARBA00004123"/>
    </source>
</evidence>
<dbReference type="PROSITE" id="PS00466">
    <property type="entry name" value="ZF_TFIIS_1"/>
    <property type="match status" value="1"/>
</dbReference>
<evidence type="ECO:0000313" key="14">
    <source>
        <dbReference type="Proteomes" id="UP001497512"/>
    </source>
</evidence>
<dbReference type="SMART" id="SM00440">
    <property type="entry name" value="ZnF_C2C2"/>
    <property type="match status" value="1"/>
</dbReference>
<dbReference type="CDD" id="cd00183">
    <property type="entry name" value="TFIIS_I"/>
    <property type="match status" value="1"/>
</dbReference>
<keyword evidence="3 6" id="KW-0863">Zinc-finger</keyword>
<reference evidence="13" key="1">
    <citation type="submission" date="2024-02" db="EMBL/GenBank/DDBJ databases">
        <authorList>
            <consortium name="ELIXIR-Norway"/>
            <consortium name="Elixir Norway"/>
        </authorList>
    </citation>
    <scope>NUCLEOTIDE SEQUENCE</scope>
</reference>
<dbReference type="Pfam" id="PF08711">
    <property type="entry name" value="Med26"/>
    <property type="match status" value="1"/>
</dbReference>
<evidence type="ECO:0000259" key="10">
    <source>
        <dbReference type="PROSITE" id="PS51133"/>
    </source>
</evidence>
<dbReference type="InterPro" id="IPR003618">
    <property type="entry name" value="TFIIS_cen_dom"/>
</dbReference>
<evidence type="ECO:0000313" key="13">
    <source>
        <dbReference type="EMBL" id="CAK9199711.1"/>
    </source>
</evidence>
<dbReference type="Proteomes" id="UP001497512">
    <property type="component" value="Chromosome 12"/>
</dbReference>
<evidence type="ECO:0000256" key="2">
    <source>
        <dbReference type="ARBA" id="ARBA00022723"/>
    </source>
</evidence>
<feature type="domain" description="TFIIS central" evidence="12">
    <location>
        <begin position="181"/>
        <end position="300"/>
    </location>
</feature>
<comment type="function">
    <text evidence="8">Necessary for efficient RNA polymerase II transcription elongation past template-encoded arresting sites.</text>
</comment>
<dbReference type="PROSITE" id="PS51319">
    <property type="entry name" value="TFIIS_N"/>
    <property type="match status" value="1"/>
</dbReference>
<dbReference type="InterPro" id="IPR035100">
    <property type="entry name" value="TF_IIS-typ"/>
</dbReference>
<comment type="similarity">
    <text evidence="8">Belongs to the TFS-II family.</text>
</comment>
<keyword evidence="14" id="KW-1185">Reference proteome</keyword>
<organism evidence="13 14">
    <name type="scientific">Sphagnum troendelagicum</name>
    <dbReference type="NCBI Taxonomy" id="128251"/>
    <lineage>
        <taxon>Eukaryota</taxon>
        <taxon>Viridiplantae</taxon>
        <taxon>Streptophyta</taxon>
        <taxon>Embryophyta</taxon>
        <taxon>Bryophyta</taxon>
        <taxon>Sphagnophytina</taxon>
        <taxon>Sphagnopsida</taxon>
        <taxon>Sphagnales</taxon>
        <taxon>Sphagnaceae</taxon>
        <taxon>Sphagnum</taxon>
    </lineage>
</organism>
<evidence type="ECO:0000259" key="12">
    <source>
        <dbReference type="PROSITE" id="PS51321"/>
    </source>
</evidence>
<keyword evidence="8" id="KW-0804">Transcription</keyword>
<dbReference type="SMART" id="SM00509">
    <property type="entry name" value="TFS2N"/>
    <property type="match status" value="1"/>
</dbReference>
<feature type="compositionally biased region" description="Polar residues" evidence="9">
    <location>
        <begin position="98"/>
        <end position="122"/>
    </location>
</feature>
<comment type="subcellular location">
    <subcellularLocation>
        <location evidence="1 7 8">Nucleus</location>
    </subcellularLocation>
</comment>
<evidence type="ECO:0000256" key="9">
    <source>
        <dbReference type="SAM" id="MobiDB-lite"/>
    </source>
</evidence>
<dbReference type="InterPro" id="IPR035441">
    <property type="entry name" value="TFIIS/LEDGF_dom_sf"/>
</dbReference>
<dbReference type="Pfam" id="PF07500">
    <property type="entry name" value="TFIIS_M"/>
    <property type="match status" value="1"/>
</dbReference>
<dbReference type="Gene3D" id="2.20.25.10">
    <property type="match status" value="1"/>
</dbReference>
<evidence type="ECO:0000256" key="3">
    <source>
        <dbReference type="ARBA" id="ARBA00022771"/>
    </source>
</evidence>
<dbReference type="SMART" id="SM00510">
    <property type="entry name" value="TFS2M"/>
    <property type="match status" value="1"/>
</dbReference>
<dbReference type="Gene3D" id="1.20.930.10">
    <property type="entry name" value="Conserved domain common to transcription factors TFIIS, elongin A, CRSP70"/>
    <property type="match status" value="1"/>
</dbReference>
<dbReference type="InterPro" id="IPR017923">
    <property type="entry name" value="TFIIS_N"/>
</dbReference>
<feature type="region of interest" description="Disordered" evidence="9">
    <location>
        <begin position="149"/>
        <end position="181"/>
    </location>
</feature>
<dbReference type="InterPro" id="IPR036575">
    <property type="entry name" value="TFIIS_cen_dom_sf"/>
</dbReference>
<dbReference type="SUPFAM" id="SSF57783">
    <property type="entry name" value="Zinc beta-ribbon"/>
    <property type="match status" value="1"/>
</dbReference>
<feature type="domain" description="TFIIS-type" evidence="10">
    <location>
        <begin position="303"/>
        <end position="343"/>
    </location>
</feature>
<evidence type="ECO:0000256" key="5">
    <source>
        <dbReference type="ARBA" id="ARBA00023242"/>
    </source>
</evidence>
<keyword evidence="8" id="KW-0238">DNA-binding</keyword>
<dbReference type="SUPFAM" id="SSF46942">
    <property type="entry name" value="Elongation factor TFIIS domain 2"/>
    <property type="match status" value="1"/>
</dbReference>
<protein>
    <recommendedName>
        <fullName evidence="8">Transcription elongation factor</fullName>
    </recommendedName>
</protein>
<evidence type="ECO:0000256" key="7">
    <source>
        <dbReference type="PROSITE-ProRule" id="PRU00649"/>
    </source>
</evidence>
<evidence type="ECO:0000256" key="8">
    <source>
        <dbReference type="RuleBase" id="RU368078"/>
    </source>
</evidence>
<feature type="region of interest" description="Disordered" evidence="9">
    <location>
        <begin position="97"/>
        <end position="122"/>
    </location>
</feature>
<evidence type="ECO:0000256" key="6">
    <source>
        <dbReference type="PROSITE-ProRule" id="PRU00472"/>
    </source>
</evidence>
<evidence type="ECO:0000259" key="11">
    <source>
        <dbReference type="PROSITE" id="PS51319"/>
    </source>
</evidence>
<evidence type="ECO:0000256" key="4">
    <source>
        <dbReference type="ARBA" id="ARBA00022833"/>
    </source>
</evidence>
<keyword evidence="5 7" id="KW-0539">Nucleus</keyword>
<dbReference type="PROSITE" id="PS51133">
    <property type="entry name" value="ZF_TFIIS_2"/>
    <property type="match status" value="1"/>
</dbReference>
<proteinExistence type="inferred from homology"/>
<gene>
    <name evidence="13" type="ORF">CSSPTR1EN2_LOCUS5073</name>
</gene>
<dbReference type="EMBL" id="OZ019904">
    <property type="protein sequence ID" value="CAK9199711.1"/>
    <property type="molecule type" value="Genomic_DNA"/>
</dbReference>
<sequence length="345" mass="37572">MAGNGEGAELVELFEKASKAADRAVADGEVVAAEEARCIEALKAMGTLPVSTSLLMSTQVGKQLRKLTKSPSRKIGNAAQDLLDAWKKVVATEAALKNGTSPGANKSPSPKQGSQAAKSTSMVVKAEKVTLSKVEAKVTKVESKVQINSSSRVSVSPAAAPSPSGAGPKLGNIPKAGGDPTRDRVRELLVEALAKVFNEATDKDLEWARTIDPIKVAVSVENAMFSSFGKEKNKYRSIMFNLKDANNPDFRRRVLLGEIKPEEIVVMTAEDMASDQRKKENDEIKAKALFECERGLKQLESTDQFKCSKCKQRKTTYFQLQTRSADEPMTTYVTCVNCNHHWKFC</sequence>
<dbReference type="Pfam" id="PF01096">
    <property type="entry name" value="Zn_ribbon_TFIIS"/>
    <property type="match status" value="1"/>
</dbReference>
<keyword evidence="4 8" id="KW-0862">Zinc</keyword>
<dbReference type="InterPro" id="IPR003617">
    <property type="entry name" value="TFIIS/CRSP70_N_sub"/>
</dbReference>
<dbReference type="CDD" id="cd13749">
    <property type="entry name" value="Zn-ribbon_TFIIS"/>
    <property type="match status" value="1"/>
</dbReference>
<keyword evidence="2 8" id="KW-0479">Metal-binding</keyword>
<name>A0ABP0TMG7_9BRYO</name>
<dbReference type="PROSITE" id="PS51321">
    <property type="entry name" value="TFIIS_CENTRAL"/>
    <property type="match status" value="1"/>
</dbReference>
<dbReference type="PANTHER" id="PTHR11477">
    <property type="entry name" value="TRANSCRIPTION FACTOR S-II ZINC FINGER DOMAIN-CONTAINING PROTEIN"/>
    <property type="match status" value="1"/>
</dbReference>
<feature type="domain" description="TFIIS N-terminal" evidence="11">
    <location>
        <begin position="12"/>
        <end position="93"/>
    </location>
</feature>
<dbReference type="SUPFAM" id="SSF47676">
    <property type="entry name" value="Conserved domain common to transcription factors TFIIS, elongin A, CRSP70"/>
    <property type="match status" value="1"/>
</dbReference>
<dbReference type="PIRSF" id="PIRSF006704">
    <property type="entry name" value="TF_IIS"/>
    <property type="match status" value="1"/>
</dbReference>